<protein>
    <submittedName>
        <fullName evidence="2">AlkP-core domain protein</fullName>
    </submittedName>
</protein>
<dbReference type="EMBL" id="CP038631">
    <property type="protein sequence ID" value="QCC45616.1"/>
    <property type="molecule type" value="Genomic_DNA"/>
</dbReference>
<reference evidence="3 5" key="2">
    <citation type="submission" date="2019-07" db="EMBL/GenBank/DDBJ databases">
        <title>Genomic Encyclopedia of Archaeal and Bacterial Type Strains, Phase II (KMG-II): from individual species to whole genera.</title>
        <authorList>
            <person name="Goeker M."/>
        </authorList>
    </citation>
    <scope>NUCLEOTIDE SEQUENCE [LARGE SCALE GENOMIC DNA]</scope>
    <source>
        <strain evidence="3 5">DSM 3754</strain>
    </source>
</reference>
<sequence>MISDLAAAARSLRYAGFDAVREFASRTYYGLRSHSTPDPILDAEWDMLVVLDACRADVFADVVGGGEYDFDSGGTATSPASTSTEWLTAVLGSASDDALADVSYVTGNPYSSRTIDTSRLGGYEAVWEYGWDDAQGTIPPGPVTDAAIRAGRTHDTDRLIVHYMQPHFPTVFDADSGGVALDDWGDQPMSVWEQLRFGRRSVADAWRDYERNLEVVLEDVAVLRSNVDADRTVLTADHGNAFGEHAIYGHPGGVDVPALREVPWCETTASDERTREPSGGRGGSVEATDASVVDDRLEQLGYKT</sequence>
<dbReference type="EMBL" id="VRYN01000001">
    <property type="protein sequence ID" value="TYO81878.1"/>
    <property type="molecule type" value="Genomic_DNA"/>
</dbReference>
<reference evidence="2 4" key="1">
    <citation type="journal article" date="2019" name="Microbiol. Resour. Announc.">
        <title>The Genome Sequence of the Halobacterium salinarum Type Strain Is Closely Related to That of Laboratory Strains NRC-1 and R1.</title>
        <authorList>
            <person name="Pfeiffer F."/>
            <person name="Marchfelder A."/>
            <person name="Habermann B."/>
            <person name="Dyall-Smith M.L."/>
        </authorList>
    </citation>
    <scope>NUCLEOTIDE SEQUENCE [LARGE SCALE GENOMIC DNA]</scope>
    <source>
        <strain evidence="2">91-R6</strain>
        <strain evidence="4">ATCC 33171 / DSM 3754 / JCM 8978 / NBRC 102687 / NCIMB 764 / 91-R6</strain>
    </source>
</reference>
<proteinExistence type="predicted"/>
<evidence type="ECO:0000313" key="4">
    <source>
        <dbReference type="Proteomes" id="UP000296216"/>
    </source>
</evidence>
<evidence type="ECO:0000313" key="5">
    <source>
        <dbReference type="Proteomes" id="UP000323075"/>
    </source>
</evidence>
<gene>
    <name evidence="3" type="ORF">APQ99_00390</name>
    <name evidence="2" type="ORF">HBSAL_09865</name>
</gene>
<dbReference type="Gene3D" id="3.40.720.10">
    <property type="entry name" value="Alkaline Phosphatase, subunit A"/>
    <property type="match status" value="1"/>
</dbReference>
<dbReference type="RefSeq" id="WP_010903431.1">
    <property type="nucleotide sequence ID" value="NZ_VRYN01000001.1"/>
</dbReference>
<dbReference type="Proteomes" id="UP000323075">
    <property type="component" value="Unassembled WGS sequence"/>
</dbReference>
<evidence type="ECO:0000256" key="1">
    <source>
        <dbReference type="SAM" id="MobiDB-lite"/>
    </source>
</evidence>
<reference evidence="2" key="3">
    <citation type="journal article" name="MicrobiologyOpen">
        <title>Whole-genome comparison between the type strain of Halobacterium salinarum (DSM 3754(T)) and the laboratory strains R1 and NRC-1.</title>
        <authorList>
            <person name="Pfeiffer F."/>
            <person name="Losensky G."/>
            <person name="Marchfelder A."/>
            <person name="Habermann B."/>
            <person name="Dyall-Smith M."/>
        </authorList>
    </citation>
    <scope>NUCLEOTIDE SEQUENCE</scope>
    <source>
        <strain evidence="2">91-R6</strain>
    </source>
</reference>
<dbReference type="InterPro" id="IPR017850">
    <property type="entry name" value="Alkaline_phosphatase_core_sf"/>
</dbReference>
<dbReference type="SUPFAM" id="SSF53649">
    <property type="entry name" value="Alkaline phosphatase-like"/>
    <property type="match status" value="1"/>
</dbReference>
<dbReference type="AlphaFoldDB" id="A0A4D6GWY1"/>
<name>A0A4D6GWY1_HALS9</name>
<evidence type="ECO:0000313" key="3">
    <source>
        <dbReference type="EMBL" id="TYO81878.1"/>
    </source>
</evidence>
<organism evidence="2 4">
    <name type="scientific">Halobacterium salinarum (strain ATCC 33171 / DSM 3754 / JCM 8978 / NBRC 102687 / NCIMB 764 / 91-R6)</name>
    <dbReference type="NCBI Taxonomy" id="2597657"/>
    <lineage>
        <taxon>Archaea</taxon>
        <taxon>Methanobacteriati</taxon>
        <taxon>Methanobacteriota</taxon>
        <taxon>Stenosarchaea group</taxon>
        <taxon>Halobacteria</taxon>
        <taxon>Halobacteriales</taxon>
        <taxon>Halobacteriaceae</taxon>
        <taxon>Halobacterium</taxon>
    </lineage>
</organism>
<dbReference type="Proteomes" id="UP000296216">
    <property type="component" value="Chromosome"/>
</dbReference>
<feature type="region of interest" description="Disordered" evidence="1">
    <location>
        <begin position="266"/>
        <end position="304"/>
    </location>
</feature>
<evidence type="ECO:0000313" key="2">
    <source>
        <dbReference type="EMBL" id="QCC45616.1"/>
    </source>
</evidence>
<dbReference type="GeneID" id="68694555"/>
<accession>A0A4D6GWY1</accession>